<feature type="domain" description="HTH tetR-type" evidence="6">
    <location>
        <begin position="8"/>
        <end position="67"/>
    </location>
</feature>
<dbReference type="AlphaFoldDB" id="A0AA90KBG4"/>
<dbReference type="Pfam" id="PF21597">
    <property type="entry name" value="TetR_C_43"/>
    <property type="match status" value="1"/>
</dbReference>
<dbReference type="InterPro" id="IPR049445">
    <property type="entry name" value="TetR_SbtR-like_C"/>
</dbReference>
<organism evidence="7">
    <name type="scientific">Streptantibioticus silvisoli</name>
    <dbReference type="NCBI Taxonomy" id="2705255"/>
    <lineage>
        <taxon>Bacteria</taxon>
        <taxon>Bacillati</taxon>
        <taxon>Actinomycetota</taxon>
        <taxon>Actinomycetes</taxon>
        <taxon>Kitasatosporales</taxon>
        <taxon>Streptomycetaceae</taxon>
        <taxon>Streptantibioticus</taxon>
    </lineage>
</organism>
<dbReference type="EMBL" id="JABXJJ020000043">
    <property type="protein sequence ID" value="MDI5973287.1"/>
    <property type="molecule type" value="Genomic_DNA"/>
</dbReference>
<dbReference type="PANTHER" id="PTHR30055:SF234">
    <property type="entry name" value="HTH-TYPE TRANSCRIPTIONAL REGULATOR BETI"/>
    <property type="match status" value="1"/>
</dbReference>
<reference evidence="7" key="1">
    <citation type="submission" date="2023-05" db="EMBL/GenBank/DDBJ databases">
        <title>Streptantibioticus silvisoli sp. nov., acidotolerant actinomycetes 1 from pine litter.</title>
        <authorList>
            <person name="Swiecimska M."/>
            <person name="Golinska P."/>
            <person name="Sangal V."/>
            <person name="Wachnowicz B."/>
            <person name="Goodfellow M."/>
        </authorList>
    </citation>
    <scope>NUCLEOTIDE SEQUENCE</scope>
    <source>
        <strain evidence="7">SL13</strain>
    </source>
</reference>
<evidence type="ECO:0000256" key="4">
    <source>
        <dbReference type="PROSITE-ProRule" id="PRU00335"/>
    </source>
</evidence>
<dbReference type="InterPro" id="IPR050109">
    <property type="entry name" value="HTH-type_TetR-like_transc_reg"/>
</dbReference>
<dbReference type="GO" id="GO:0003700">
    <property type="term" value="F:DNA-binding transcription factor activity"/>
    <property type="evidence" value="ECO:0007669"/>
    <property type="project" value="TreeGrafter"/>
</dbReference>
<evidence type="ECO:0000256" key="5">
    <source>
        <dbReference type="SAM" id="MobiDB-lite"/>
    </source>
</evidence>
<dbReference type="RefSeq" id="WP_271314115.1">
    <property type="nucleotide sequence ID" value="NZ_JABXJJ020000043.1"/>
</dbReference>
<sequence length="222" mass="23518">MPPRVDAQRNLDAILAAAKEEFAARGVDVNVRAIAARAGVGTATLYRNFPLRSDLIAAVFRREIDACAAAAPQLAAAHEPDEALDRWLRRYTEFVATKHGLAAALHSGDPAFSALPAYFHEHLGPALRTLLRDAEAAGAVRGDVDPLDLLGAVANLCIPPPGSDDHSRAGRMVALLIDGLRYGAKGQVGSCRTPAVRTAGPDRTGRRLRRGPDSPGVPDRPS</sequence>
<keyword evidence="1" id="KW-0805">Transcription regulation</keyword>
<dbReference type="GO" id="GO:0000976">
    <property type="term" value="F:transcription cis-regulatory region binding"/>
    <property type="evidence" value="ECO:0007669"/>
    <property type="project" value="TreeGrafter"/>
</dbReference>
<evidence type="ECO:0000256" key="3">
    <source>
        <dbReference type="ARBA" id="ARBA00023163"/>
    </source>
</evidence>
<accession>A0AA90KBG4</accession>
<dbReference type="SUPFAM" id="SSF46689">
    <property type="entry name" value="Homeodomain-like"/>
    <property type="match status" value="1"/>
</dbReference>
<dbReference type="PANTHER" id="PTHR30055">
    <property type="entry name" value="HTH-TYPE TRANSCRIPTIONAL REGULATOR RUTR"/>
    <property type="match status" value="1"/>
</dbReference>
<dbReference type="SUPFAM" id="SSF48498">
    <property type="entry name" value="Tetracyclin repressor-like, C-terminal domain"/>
    <property type="match status" value="1"/>
</dbReference>
<feature type="DNA-binding region" description="H-T-H motif" evidence="4">
    <location>
        <begin position="30"/>
        <end position="49"/>
    </location>
</feature>
<proteinExistence type="predicted"/>
<evidence type="ECO:0000259" key="6">
    <source>
        <dbReference type="PROSITE" id="PS50977"/>
    </source>
</evidence>
<dbReference type="PROSITE" id="PS50977">
    <property type="entry name" value="HTH_TETR_2"/>
    <property type="match status" value="1"/>
</dbReference>
<dbReference type="InterPro" id="IPR001647">
    <property type="entry name" value="HTH_TetR"/>
</dbReference>
<feature type="region of interest" description="Disordered" evidence="5">
    <location>
        <begin position="191"/>
        <end position="222"/>
    </location>
</feature>
<evidence type="ECO:0000256" key="1">
    <source>
        <dbReference type="ARBA" id="ARBA00023015"/>
    </source>
</evidence>
<dbReference type="Gene3D" id="1.10.357.10">
    <property type="entry name" value="Tetracycline Repressor, domain 2"/>
    <property type="match status" value="1"/>
</dbReference>
<dbReference type="PRINTS" id="PR00455">
    <property type="entry name" value="HTHTETR"/>
</dbReference>
<evidence type="ECO:0000256" key="2">
    <source>
        <dbReference type="ARBA" id="ARBA00023125"/>
    </source>
</evidence>
<protein>
    <submittedName>
        <fullName evidence="7">Helix-turn-helix domain-containing protein</fullName>
    </submittedName>
</protein>
<gene>
    <name evidence="7" type="ORF">POF50_028750</name>
</gene>
<keyword evidence="2 4" id="KW-0238">DNA-binding</keyword>
<keyword evidence="3" id="KW-0804">Transcription</keyword>
<name>A0AA90KBG4_9ACTN</name>
<evidence type="ECO:0000313" key="7">
    <source>
        <dbReference type="EMBL" id="MDI5973287.1"/>
    </source>
</evidence>
<dbReference type="Pfam" id="PF00440">
    <property type="entry name" value="TetR_N"/>
    <property type="match status" value="1"/>
</dbReference>
<dbReference type="InterPro" id="IPR036271">
    <property type="entry name" value="Tet_transcr_reg_TetR-rel_C_sf"/>
</dbReference>
<comment type="caution">
    <text evidence="7">The sequence shown here is derived from an EMBL/GenBank/DDBJ whole genome shotgun (WGS) entry which is preliminary data.</text>
</comment>
<dbReference type="InterPro" id="IPR009057">
    <property type="entry name" value="Homeodomain-like_sf"/>
</dbReference>